<dbReference type="NCBIfam" id="TIGR02537">
    <property type="entry name" value="arch_flag_Nterm"/>
    <property type="match status" value="1"/>
</dbReference>
<dbReference type="Proteomes" id="UP000428325">
    <property type="component" value="Chromosome"/>
</dbReference>
<dbReference type="Pfam" id="PF07790">
    <property type="entry name" value="Pilin_N"/>
    <property type="match status" value="1"/>
</dbReference>
<feature type="domain" description="Archaeal Type IV pilin N-terminal" evidence="1">
    <location>
        <begin position="6"/>
        <end position="81"/>
    </location>
</feature>
<dbReference type="RefSeq" id="WP_157688317.1">
    <property type="nucleotide sequence ID" value="NZ_CP034345.1"/>
</dbReference>
<reference evidence="2 3" key="1">
    <citation type="submission" date="2018-12" db="EMBL/GenBank/DDBJ databases">
        <title>Complete genome sequence of Haloplanus rallus MBLA0036.</title>
        <authorList>
            <person name="Nam Y.-d."/>
            <person name="Kang J."/>
            <person name="Chung W.-H."/>
            <person name="Park Y.S."/>
        </authorList>
    </citation>
    <scope>NUCLEOTIDE SEQUENCE [LARGE SCALE GENOMIC DNA]</scope>
    <source>
        <strain evidence="2 3">MBLA0036</strain>
    </source>
</reference>
<evidence type="ECO:0000259" key="1">
    <source>
        <dbReference type="Pfam" id="PF07790"/>
    </source>
</evidence>
<dbReference type="AlphaFoldDB" id="A0A6B9F6W5"/>
<protein>
    <submittedName>
        <fullName evidence="2">Type IV pilin</fullName>
    </submittedName>
</protein>
<proteinExistence type="predicted"/>
<dbReference type="EMBL" id="CP034345">
    <property type="protein sequence ID" value="QGX94081.1"/>
    <property type="molecule type" value="Genomic_DNA"/>
</dbReference>
<keyword evidence="3" id="KW-1185">Reference proteome</keyword>
<name>A0A6B9F6W5_9EURY</name>
<gene>
    <name evidence="2" type="ORF">EI982_04435</name>
</gene>
<dbReference type="InterPro" id="IPR013373">
    <property type="entry name" value="Flagellin/pilin_N_arc"/>
</dbReference>
<dbReference type="GeneID" id="99245357"/>
<dbReference type="InterPro" id="IPR012859">
    <property type="entry name" value="Pilin_N_archaeal"/>
</dbReference>
<accession>A0A6B9F6W5</accession>
<evidence type="ECO:0000313" key="3">
    <source>
        <dbReference type="Proteomes" id="UP000428325"/>
    </source>
</evidence>
<dbReference type="OrthoDB" id="240763at2157"/>
<evidence type="ECO:0000313" key="2">
    <source>
        <dbReference type="EMBL" id="QGX94081.1"/>
    </source>
</evidence>
<sequence length="159" mass="17038">MSVPSRGVSPVVGVALMVALVVLLALVFATLAFGIDMPSDPHPQYSYRTAYVADGEGNTNDRPFVNLTLSGGRIEVGEDFYIVDSDGNEVRWDAVWTTSGPLTAGDHAHIDGYGSDDALNRACEGEVYRFVHRPNAEESAVLATIRIERQAVGSAADHC</sequence>
<organism evidence="2 3">
    <name type="scientific">Haloplanus rallus</name>
    <dbReference type="NCBI Taxonomy" id="1816183"/>
    <lineage>
        <taxon>Archaea</taxon>
        <taxon>Methanobacteriati</taxon>
        <taxon>Methanobacteriota</taxon>
        <taxon>Stenosarchaea group</taxon>
        <taxon>Halobacteria</taxon>
        <taxon>Halobacteriales</taxon>
        <taxon>Haloferacaceae</taxon>
        <taxon>Haloplanus</taxon>
    </lineage>
</organism>
<dbReference type="KEGG" id="hra:EI982_04435"/>